<proteinExistence type="predicted"/>
<evidence type="ECO:0000313" key="3">
    <source>
        <dbReference type="Proteomes" id="UP000648984"/>
    </source>
</evidence>
<gene>
    <name evidence="2" type="ORF">GPA25_11365</name>
</gene>
<dbReference type="Proteomes" id="UP000648984">
    <property type="component" value="Unassembled WGS sequence"/>
</dbReference>
<dbReference type="Pfam" id="PF12276">
    <property type="entry name" value="DUF3617"/>
    <property type="match status" value="1"/>
</dbReference>
<feature type="chain" id="PRO_5046011050" evidence="1">
    <location>
        <begin position="23"/>
        <end position="182"/>
    </location>
</feature>
<comment type="caution">
    <text evidence="2">The sequence shown here is derived from an EMBL/GenBank/DDBJ whole genome shotgun (WGS) entry which is preliminary data.</text>
</comment>
<feature type="signal peptide" evidence="1">
    <location>
        <begin position="1"/>
        <end position="22"/>
    </location>
</feature>
<name>A0ABX1QE62_9RHOO</name>
<keyword evidence="1" id="KW-0732">Signal</keyword>
<keyword evidence="3" id="KW-1185">Reference proteome</keyword>
<dbReference type="InterPro" id="IPR022061">
    <property type="entry name" value="DUF3617"/>
</dbReference>
<protein>
    <submittedName>
        <fullName evidence="2">DUF3617 family protein</fullName>
    </submittedName>
</protein>
<reference evidence="2 3" key="1">
    <citation type="submission" date="2019-12" db="EMBL/GenBank/DDBJ databases">
        <title>Comparative genomics gives insights into the taxonomy of the Azoarcus-Aromatoleum group and reveals separate origins of nif in the plant-associated Azoarcus and non-plant-associated Aromatoleum sub-groups.</title>
        <authorList>
            <person name="Lafos M."/>
            <person name="Maluk M."/>
            <person name="Batista M."/>
            <person name="Junghare M."/>
            <person name="Carmona M."/>
            <person name="Faoro H."/>
            <person name="Cruz L.M."/>
            <person name="Battistoni F."/>
            <person name="De Souza E."/>
            <person name="Pedrosa F."/>
            <person name="Chen W.-M."/>
            <person name="Poole P.S."/>
            <person name="Dixon R.A."/>
            <person name="James E.K."/>
        </authorList>
    </citation>
    <scope>NUCLEOTIDE SEQUENCE [LARGE SCALE GENOMIC DNA]</scope>
    <source>
        <strain evidence="2 3">22Lin</strain>
    </source>
</reference>
<dbReference type="RefSeq" id="WP_169260505.1">
    <property type="nucleotide sequence ID" value="NZ_WTVQ01000016.1"/>
</dbReference>
<accession>A0ABX1QE62</accession>
<dbReference type="EMBL" id="WTVQ01000016">
    <property type="protein sequence ID" value="NMG75355.1"/>
    <property type="molecule type" value="Genomic_DNA"/>
</dbReference>
<evidence type="ECO:0000313" key="2">
    <source>
        <dbReference type="EMBL" id="NMG75355.1"/>
    </source>
</evidence>
<evidence type="ECO:0000256" key="1">
    <source>
        <dbReference type="SAM" id="SignalP"/>
    </source>
</evidence>
<sequence>MNRARSLVFGMAALCMSAVGHAADLRPGLWEFRSTRMSIAGLPDMSSQMAQMQQHLKNLPPDMRRMMEQQMAARGVSLGNDGAVRSCISPEQAKQDNIYSGKIEGNCTLGNVVKTGNTVTGRLSCTQPDASGDFNARVDGPEHFTTRVNMKSTSGDLKIETDARWLSAHCAAPRGVVPPGPQ</sequence>
<organism evidence="2 3">
    <name type="scientific">Aromatoleum diolicum</name>
    <dbReference type="NCBI Taxonomy" id="75796"/>
    <lineage>
        <taxon>Bacteria</taxon>
        <taxon>Pseudomonadati</taxon>
        <taxon>Pseudomonadota</taxon>
        <taxon>Betaproteobacteria</taxon>
        <taxon>Rhodocyclales</taxon>
        <taxon>Rhodocyclaceae</taxon>
        <taxon>Aromatoleum</taxon>
    </lineage>
</organism>